<gene>
    <name evidence="1" type="ORF">AVEN_83910_1</name>
</gene>
<dbReference type="GO" id="GO:0003676">
    <property type="term" value="F:nucleic acid binding"/>
    <property type="evidence" value="ECO:0007669"/>
    <property type="project" value="InterPro"/>
</dbReference>
<comment type="caution">
    <text evidence="1">The sequence shown here is derived from an EMBL/GenBank/DDBJ whole genome shotgun (WGS) entry which is preliminary data.</text>
</comment>
<organism evidence="1 2">
    <name type="scientific">Araneus ventricosus</name>
    <name type="common">Orbweaver spider</name>
    <name type="synonym">Epeira ventricosa</name>
    <dbReference type="NCBI Taxonomy" id="182803"/>
    <lineage>
        <taxon>Eukaryota</taxon>
        <taxon>Metazoa</taxon>
        <taxon>Ecdysozoa</taxon>
        <taxon>Arthropoda</taxon>
        <taxon>Chelicerata</taxon>
        <taxon>Arachnida</taxon>
        <taxon>Araneae</taxon>
        <taxon>Araneomorphae</taxon>
        <taxon>Entelegynae</taxon>
        <taxon>Araneoidea</taxon>
        <taxon>Araneidae</taxon>
        <taxon>Araneus</taxon>
    </lineage>
</organism>
<dbReference type="Gene3D" id="3.30.420.10">
    <property type="entry name" value="Ribonuclease H-like superfamily/Ribonuclease H"/>
    <property type="match status" value="1"/>
</dbReference>
<protein>
    <submittedName>
        <fullName evidence="1">Uncharacterized protein</fullName>
    </submittedName>
</protein>
<dbReference type="OrthoDB" id="10006939at2759"/>
<dbReference type="Proteomes" id="UP000499080">
    <property type="component" value="Unassembled WGS sequence"/>
</dbReference>
<reference evidence="1 2" key="1">
    <citation type="journal article" date="2019" name="Sci. Rep.">
        <title>Orb-weaving spider Araneus ventricosus genome elucidates the spidroin gene catalogue.</title>
        <authorList>
            <person name="Kono N."/>
            <person name="Nakamura H."/>
            <person name="Ohtoshi R."/>
            <person name="Moran D.A.P."/>
            <person name="Shinohara A."/>
            <person name="Yoshida Y."/>
            <person name="Fujiwara M."/>
            <person name="Mori M."/>
            <person name="Tomita M."/>
            <person name="Arakawa K."/>
        </authorList>
    </citation>
    <scope>NUCLEOTIDE SEQUENCE [LARGE SCALE GENOMIC DNA]</scope>
</reference>
<proteinExistence type="predicted"/>
<dbReference type="EMBL" id="BGPR01002365">
    <property type="protein sequence ID" value="GBM72233.1"/>
    <property type="molecule type" value="Genomic_DNA"/>
</dbReference>
<evidence type="ECO:0000313" key="2">
    <source>
        <dbReference type="Proteomes" id="UP000499080"/>
    </source>
</evidence>
<dbReference type="AlphaFoldDB" id="A0A4Y2I3D6"/>
<accession>A0A4Y2I3D6</accession>
<evidence type="ECO:0000313" key="1">
    <source>
        <dbReference type="EMBL" id="GBM72233.1"/>
    </source>
</evidence>
<keyword evidence="2" id="KW-1185">Reference proteome</keyword>
<name>A0A4Y2I3D6_ARAVE</name>
<dbReference type="InterPro" id="IPR036397">
    <property type="entry name" value="RNaseH_sf"/>
</dbReference>
<sequence>MHKLSKGFRIVAGFSYNGELKIRRVGKNVKVNSTYYQEEALRPIFTKEIPFLYPDDFQRVKLHQDKATSPTSKSTTEFLEEIKTDTSIAYIHFQHIPAKSPSVSPRDYCASGPLKGALSKRKPTTIVGL</sequence>